<dbReference type="HOGENOM" id="CLU_2748590_0_0_11"/>
<dbReference type="EMBL" id="CP022752">
    <property type="protein sequence ID" value="ASU78643.1"/>
    <property type="molecule type" value="Genomic_DNA"/>
</dbReference>
<evidence type="ECO:0000256" key="1">
    <source>
        <dbReference type="SAM" id="MobiDB-lite"/>
    </source>
</evidence>
<gene>
    <name evidence="2" type="ORF">CDG81_10575</name>
    <name evidence="3" type="ORF">IL38_10600</name>
</gene>
<keyword evidence="4" id="KW-1185">Reference proteome</keyword>
<reference evidence="2 5" key="2">
    <citation type="submission" date="2017-08" db="EMBL/GenBank/DDBJ databases">
        <title>The complete genome sequence of moderately halophilic actinomycete Actinopolyspora erythraea YIM 90600, the producer of novel erythromycin, novel actinopolysporins A-C and tubercidin.</title>
        <authorList>
            <person name="Yin M."/>
            <person name="Tang S."/>
        </authorList>
    </citation>
    <scope>NUCLEOTIDE SEQUENCE [LARGE SCALE GENOMIC DNA]</scope>
    <source>
        <strain evidence="2 5">YIM 90600</strain>
    </source>
</reference>
<accession>A0A099D7N4</accession>
<dbReference type="Proteomes" id="UP000215043">
    <property type="component" value="Chromosome"/>
</dbReference>
<name>A0A099D7N4_9ACTN</name>
<dbReference type="Proteomes" id="UP000029737">
    <property type="component" value="Unassembled WGS sequence"/>
</dbReference>
<evidence type="ECO:0000313" key="5">
    <source>
        <dbReference type="Proteomes" id="UP000215043"/>
    </source>
</evidence>
<organism evidence="2 5">
    <name type="scientific">Actinopolyspora erythraea</name>
    <dbReference type="NCBI Taxonomy" id="414996"/>
    <lineage>
        <taxon>Bacteria</taxon>
        <taxon>Bacillati</taxon>
        <taxon>Actinomycetota</taxon>
        <taxon>Actinomycetes</taxon>
        <taxon>Actinopolysporales</taxon>
        <taxon>Actinopolysporaceae</taxon>
        <taxon>Actinopolyspora</taxon>
    </lineage>
</organism>
<evidence type="ECO:0000313" key="2">
    <source>
        <dbReference type="EMBL" id="ASU78643.1"/>
    </source>
</evidence>
<protein>
    <submittedName>
        <fullName evidence="2">Uncharacterized protein</fullName>
    </submittedName>
</protein>
<proteinExistence type="predicted"/>
<dbReference type="EMBL" id="JPMV01000018">
    <property type="protein sequence ID" value="KGI81405.1"/>
    <property type="molecule type" value="Genomic_DNA"/>
</dbReference>
<dbReference type="AlphaFoldDB" id="A0A099D7N4"/>
<feature type="region of interest" description="Disordered" evidence="1">
    <location>
        <begin position="1"/>
        <end position="23"/>
    </location>
</feature>
<evidence type="ECO:0000313" key="4">
    <source>
        <dbReference type="Proteomes" id="UP000029737"/>
    </source>
</evidence>
<dbReference type="KEGG" id="aey:CDG81_10575"/>
<reference evidence="3 4" key="1">
    <citation type="journal article" date="2014" name="PLoS ONE">
        <title>Identification and Characterization of a New Erythromycin Biosynthetic Gene Cluster in Actinopolyspora erythraea YIM90600, a Novel Erythronolide-Producing Halophilic Actinomycete Isolated from Salt Field.</title>
        <authorList>
            <person name="Chen D."/>
            <person name="Feng J."/>
            <person name="Huang L."/>
            <person name="Zhang Q."/>
            <person name="Wu J."/>
            <person name="Zhu X."/>
            <person name="Duan Y."/>
            <person name="Xu Z."/>
        </authorList>
    </citation>
    <scope>NUCLEOTIDE SEQUENCE [LARGE SCALE GENOMIC DNA]</scope>
    <source>
        <strain evidence="3 4">YIM90600</strain>
    </source>
</reference>
<evidence type="ECO:0000313" key="3">
    <source>
        <dbReference type="EMBL" id="KGI81405.1"/>
    </source>
</evidence>
<sequence>MHRLPVVPARGARAGTEGDIRPTEDEIERARLKTTTESHFPALVVLPKHYQRLDCFRRGSHRVNPPSLQT</sequence>